<evidence type="ECO:0000313" key="2">
    <source>
        <dbReference type="EMBL" id="KFA92795.1"/>
    </source>
</evidence>
<keyword evidence="1" id="KW-0732">Signal</keyword>
<protein>
    <recommendedName>
        <fullName evidence="4">Secreted protein</fullName>
    </recommendedName>
</protein>
<gene>
    <name evidence="2" type="ORF">Q664_13120</name>
</gene>
<feature type="signal peptide" evidence="1">
    <location>
        <begin position="1"/>
        <end position="28"/>
    </location>
</feature>
<accession>A0A084SWG0</accession>
<name>A0A084SWG0_9BACT</name>
<proteinExistence type="predicted"/>
<dbReference type="Proteomes" id="UP000028547">
    <property type="component" value="Unassembled WGS sequence"/>
</dbReference>
<evidence type="ECO:0000256" key="1">
    <source>
        <dbReference type="SAM" id="SignalP"/>
    </source>
</evidence>
<sequence>MSSPLHHMARWLRLALACLALVGASASAHTPPAATAVVAVLLERSESERPHVVARAPVHRGQEGSEGVRRISRPLSIGGIREARAPGPPRRLFLTHRALLH</sequence>
<evidence type="ECO:0000313" key="3">
    <source>
        <dbReference type="Proteomes" id="UP000028547"/>
    </source>
</evidence>
<organism evidence="2 3">
    <name type="scientific">Archangium violaceum Cb vi76</name>
    <dbReference type="NCBI Taxonomy" id="1406225"/>
    <lineage>
        <taxon>Bacteria</taxon>
        <taxon>Pseudomonadati</taxon>
        <taxon>Myxococcota</taxon>
        <taxon>Myxococcia</taxon>
        <taxon>Myxococcales</taxon>
        <taxon>Cystobacterineae</taxon>
        <taxon>Archangiaceae</taxon>
        <taxon>Archangium</taxon>
    </lineage>
</organism>
<dbReference type="EMBL" id="JPMI01000079">
    <property type="protein sequence ID" value="KFA92795.1"/>
    <property type="molecule type" value="Genomic_DNA"/>
</dbReference>
<dbReference type="RefSeq" id="WP_043394139.1">
    <property type="nucleotide sequence ID" value="NZ_JPMI01000079.1"/>
</dbReference>
<evidence type="ECO:0008006" key="4">
    <source>
        <dbReference type="Google" id="ProtNLM"/>
    </source>
</evidence>
<dbReference type="AlphaFoldDB" id="A0A084SWG0"/>
<comment type="caution">
    <text evidence="2">The sequence shown here is derived from an EMBL/GenBank/DDBJ whole genome shotgun (WGS) entry which is preliminary data.</text>
</comment>
<reference evidence="2 3" key="1">
    <citation type="submission" date="2014-07" db="EMBL/GenBank/DDBJ databases">
        <title>Draft Genome Sequence of Gephyronic Acid Producer, Cystobacter violaceus Strain Cb vi76.</title>
        <authorList>
            <person name="Stevens D.C."/>
            <person name="Young J."/>
            <person name="Carmichael R."/>
            <person name="Tan J."/>
            <person name="Taylor R.E."/>
        </authorList>
    </citation>
    <scope>NUCLEOTIDE SEQUENCE [LARGE SCALE GENOMIC DNA]</scope>
    <source>
        <strain evidence="2 3">Cb vi76</strain>
    </source>
</reference>
<feature type="chain" id="PRO_5001781920" description="Secreted protein" evidence="1">
    <location>
        <begin position="29"/>
        <end position="101"/>
    </location>
</feature>